<dbReference type="GO" id="GO:0045893">
    <property type="term" value="P:positive regulation of DNA-templated transcription"/>
    <property type="evidence" value="ECO:0007669"/>
    <property type="project" value="InterPro"/>
</dbReference>
<dbReference type="SMART" id="SM00425">
    <property type="entry name" value="TBOX"/>
    <property type="match status" value="1"/>
</dbReference>
<dbReference type="FunFam" id="2.60.40.820:FF:000003">
    <property type="entry name" value="T-box transcription factor TBX3"/>
    <property type="match status" value="1"/>
</dbReference>
<dbReference type="GO" id="GO:0000981">
    <property type="term" value="F:DNA-binding transcription factor activity, RNA polymerase II-specific"/>
    <property type="evidence" value="ECO:0007669"/>
    <property type="project" value="TreeGrafter"/>
</dbReference>
<protein>
    <submittedName>
        <fullName evidence="9">T-box transcription factor TBX3</fullName>
    </submittedName>
</protein>
<dbReference type="PROSITE" id="PS50252">
    <property type="entry name" value="TBOX_3"/>
    <property type="match status" value="1"/>
</dbReference>
<dbReference type="InterPro" id="IPR018186">
    <property type="entry name" value="TF_T-box_CS"/>
</dbReference>
<keyword evidence="4" id="KW-0804">Transcription</keyword>
<feature type="domain" description="T-box" evidence="8">
    <location>
        <begin position="148"/>
        <end position="326"/>
    </location>
</feature>
<dbReference type="GO" id="GO:0000785">
    <property type="term" value="C:chromatin"/>
    <property type="evidence" value="ECO:0007669"/>
    <property type="project" value="TreeGrafter"/>
</dbReference>
<organism evidence="9 10">
    <name type="scientific">Galemys pyrenaicus</name>
    <name type="common">Iberian desman</name>
    <name type="synonym">Pyrenean desman</name>
    <dbReference type="NCBI Taxonomy" id="202257"/>
    <lineage>
        <taxon>Eukaryota</taxon>
        <taxon>Metazoa</taxon>
        <taxon>Chordata</taxon>
        <taxon>Craniata</taxon>
        <taxon>Vertebrata</taxon>
        <taxon>Euteleostomi</taxon>
        <taxon>Mammalia</taxon>
        <taxon>Eutheria</taxon>
        <taxon>Laurasiatheria</taxon>
        <taxon>Eulipotyphla</taxon>
        <taxon>Talpidae</taxon>
        <taxon>Galemys</taxon>
    </lineage>
</organism>
<dbReference type="Pfam" id="PF12598">
    <property type="entry name" value="TBX2-3_TAD"/>
    <property type="match status" value="1"/>
</dbReference>
<gene>
    <name evidence="9" type="ORF">J0S82_013716</name>
</gene>
<dbReference type="PRINTS" id="PR00938">
    <property type="entry name" value="BRACHYURY"/>
</dbReference>
<comment type="subcellular location">
    <subcellularLocation>
        <location evidence="1 6">Nucleus</location>
    </subcellularLocation>
</comment>
<feature type="region of interest" description="Disordered" evidence="7">
    <location>
        <begin position="389"/>
        <end position="495"/>
    </location>
</feature>
<evidence type="ECO:0000313" key="9">
    <source>
        <dbReference type="EMBL" id="KAG8504629.1"/>
    </source>
</evidence>
<dbReference type="InterPro" id="IPR022582">
    <property type="entry name" value="TBX2/3_TAD"/>
</dbReference>
<dbReference type="PRINTS" id="PR00937">
    <property type="entry name" value="TBOX"/>
</dbReference>
<reference evidence="9" key="1">
    <citation type="journal article" date="2021" name="Evol. Appl.">
        <title>The genome of the Pyrenean desman and the effects of bottlenecks and inbreeding on the genomic landscape of an endangered species.</title>
        <authorList>
            <person name="Escoda L."/>
            <person name="Castresana J."/>
        </authorList>
    </citation>
    <scope>NUCLEOTIDE SEQUENCE</scope>
    <source>
        <strain evidence="9">IBE-C5619</strain>
    </source>
</reference>
<dbReference type="Pfam" id="PF20627">
    <property type="entry name" value="TBX2-3_RD"/>
    <property type="match status" value="1"/>
</dbReference>
<evidence type="ECO:0000256" key="2">
    <source>
        <dbReference type="ARBA" id="ARBA00023015"/>
    </source>
</evidence>
<keyword evidence="2" id="KW-0805">Transcription regulation</keyword>
<feature type="compositionally biased region" description="Basic and acidic residues" evidence="7">
    <location>
        <begin position="445"/>
        <end position="462"/>
    </location>
</feature>
<evidence type="ECO:0000256" key="7">
    <source>
        <dbReference type="SAM" id="MobiDB-lite"/>
    </source>
</evidence>
<feature type="compositionally biased region" description="Polar residues" evidence="7">
    <location>
        <begin position="463"/>
        <end position="472"/>
    </location>
</feature>
<keyword evidence="3 6" id="KW-0238">DNA-binding</keyword>
<dbReference type="InterPro" id="IPR001699">
    <property type="entry name" value="TF_T-box"/>
</dbReference>
<comment type="caution">
    <text evidence="6">Lacks conserved residue(s) required for the propagation of feature annotation.</text>
</comment>
<evidence type="ECO:0000313" key="10">
    <source>
        <dbReference type="Proteomes" id="UP000700334"/>
    </source>
</evidence>
<feature type="compositionally biased region" description="Basic and acidic residues" evidence="7">
    <location>
        <begin position="401"/>
        <end position="410"/>
    </location>
</feature>
<dbReference type="InterPro" id="IPR002070">
    <property type="entry name" value="TF_Brachyury"/>
</dbReference>
<dbReference type="InterPro" id="IPR008967">
    <property type="entry name" value="p53-like_TF_DNA-bd_sf"/>
</dbReference>
<dbReference type="GO" id="GO:0000978">
    <property type="term" value="F:RNA polymerase II cis-regulatory region sequence-specific DNA binding"/>
    <property type="evidence" value="ECO:0007669"/>
    <property type="project" value="InterPro"/>
</dbReference>
<dbReference type="Pfam" id="PF00907">
    <property type="entry name" value="T-box"/>
    <property type="match status" value="1"/>
</dbReference>
<evidence type="ECO:0000259" key="8">
    <source>
        <dbReference type="PROSITE" id="PS50252"/>
    </source>
</evidence>
<sequence>MAARGSLRRPPGSPRARKNNNKTNSSCGLVPGWSPAPRLEWMSLSMRDPVIPGTSMAYHPFLPHRAPDFAMSAVLGHQPPFFPALTLPPNGAAALSLPGALAKPIMDQLVGAAETGIPFSSLGPQAHLRPLKTMEPEEEVEDDPKVHLEAKELWDQFHKRGTEMVITKSGRRMFPPFKVRCSGLDKKAKYILLMDIIAADDCRYKFHNSRWMVAGKADPEMPKRMYIHPDSPATGEQWMSKVVTFHKLKLTNNISDKHGFTILNSMHKYQPRFHIVRANDILKLPYSTFRTYLFPETEFIAVTAYQNDKITQLKIDNNPFAKGFRDTGNGRREKRKQLTLQSMRVFDDRHKKENGTSDESSSEQAAFNCFAQSSSPAVSTVGTSNLKADVCPSEGESDAEADSKEEHGPEACDAAKISTTTSEEPSRDKGSPAVKAHLFAAEPGGRPRDSGRLDKASPDSRHSPATISSSTRGLGAEERRSPGREGAATSKVEEVRALPGKEAFAPLTVQTDAATAHLGQGPLPGLGFAPGLAGQQFFNGHPLFLHPGQFAMGGAFSSMAAGMGPLLATVSGASTGVSGLDSTAMASAAAAQGLSGASAATLPFHLQQHVLASQGLAMSPFGSLFPYPYTYMAAAAAASSAAASSSVHRHPFLNLNTMRPRLRYSPYSIPVPVPDSSSLLTTALPAMATAAGPLDGKAAALAASPASVAVDSGSELNSRSSTLSSSSVSLSPKLCPEKEAATSELQSIQRLVSGLEAKPDRSRSASP</sequence>
<dbReference type="InterPro" id="IPR046360">
    <property type="entry name" value="T-box_DNA-bd"/>
</dbReference>
<dbReference type="GO" id="GO:0001708">
    <property type="term" value="P:cell fate specification"/>
    <property type="evidence" value="ECO:0007669"/>
    <property type="project" value="TreeGrafter"/>
</dbReference>
<accession>A0A8J5ZEY0</accession>
<evidence type="ECO:0000256" key="1">
    <source>
        <dbReference type="ARBA" id="ARBA00004123"/>
    </source>
</evidence>
<dbReference type="SUPFAM" id="SSF49417">
    <property type="entry name" value="p53-like transcription factors"/>
    <property type="match status" value="1"/>
</dbReference>
<feature type="compositionally biased region" description="Low complexity" evidence="7">
    <location>
        <begin position="1"/>
        <end position="10"/>
    </location>
</feature>
<dbReference type="Proteomes" id="UP000700334">
    <property type="component" value="Unassembled WGS sequence"/>
</dbReference>
<dbReference type="InterPro" id="IPR048387">
    <property type="entry name" value="TBX2_3_RD"/>
</dbReference>
<dbReference type="EMBL" id="JAGFMF010012286">
    <property type="protein sequence ID" value="KAG8504629.1"/>
    <property type="molecule type" value="Genomic_DNA"/>
</dbReference>
<dbReference type="GO" id="GO:0000122">
    <property type="term" value="P:negative regulation of transcription by RNA polymerase II"/>
    <property type="evidence" value="ECO:0007669"/>
    <property type="project" value="UniProtKB-ARBA"/>
</dbReference>
<evidence type="ECO:0000256" key="5">
    <source>
        <dbReference type="ARBA" id="ARBA00023242"/>
    </source>
</evidence>
<feature type="compositionally biased region" description="Low complexity" evidence="7">
    <location>
        <begin position="712"/>
        <end position="734"/>
    </location>
</feature>
<dbReference type="OrthoDB" id="7442607at2759"/>
<feature type="region of interest" description="Disordered" evidence="7">
    <location>
        <begin position="1"/>
        <end position="29"/>
    </location>
</feature>
<dbReference type="PANTHER" id="PTHR11267">
    <property type="entry name" value="T-BOX PROTEIN-RELATED"/>
    <property type="match status" value="1"/>
</dbReference>
<dbReference type="AlphaFoldDB" id="A0A8J5ZEY0"/>
<keyword evidence="10" id="KW-1185">Reference proteome</keyword>
<name>A0A8J5ZEY0_GALPY</name>
<dbReference type="GO" id="GO:0005634">
    <property type="term" value="C:nucleus"/>
    <property type="evidence" value="ECO:0007669"/>
    <property type="project" value="UniProtKB-SubCell"/>
</dbReference>
<proteinExistence type="predicted"/>
<evidence type="ECO:0000256" key="6">
    <source>
        <dbReference type="PROSITE-ProRule" id="PRU00201"/>
    </source>
</evidence>
<dbReference type="InterPro" id="IPR036960">
    <property type="entry name" value="T-box_sf"/>
</dbReference>
<feature type="region of interest" description="Disordered" evidence="7">
    <location>
        <begin position="712"/>
        <end position="742"/>
    </location>
</feature>
<dbReference type="PROSITE" id="PS01264">
    <property type="entry name" value="TBOX_2"/>
    <property type="match status" value="1"/>
</dbReference>
<comment type="caution">
    <text evidence="9">The sequence shown here is derived from an EMBL/GenBank/DDBJ whole genome shotgun (WGS) entry which is preliminary data.</text>
</comment>
<evidence type="ECO:0000256" key="3">
    <source>
        <dbReference type="ARBA" id="ARBA00023125"/>
    </source>
</evidence>
<dbReference type="Gene3D" id="2.60.40.820">
    <property type="entry name" value="Transcription factor, T-box"/>
    <property type="match status" value="1"/>
</dbReference>
<dbReference type="CDD" id="cd20188">
    <property type="entry name" value="T-box_TBX2_3-like"/>
    <property type="match status" value="1"/>
</dbReference>
<dbReference type="PROSITE" id="PS01283">
    <property type="entry name" value="TBOX_1"/>
    <property type="match status" value="1"/>
</dbReference>
<evidence type="ECO:0000256" key="4">
    <source>
        <dbReference type="ARBA" id="ARBA00023163"/>
    </source>
</evidence>
<keyword evidence="5 6" id="KW-0539">Nucleus</keyword>
<dbReference type="PANTHER" id="PTHR11267:SF91">
    <property type="entry name" value="T-BOX TRANSCRIPTION FACTOR TBX3"/>
    <property type="match status" value="1"/>
</dbReference>